<dbReference type="PROSITE" id="PS01009">
    <property type="entry name" value="CRISP_1"/>
    <property type="match status" value="1"/>
</dbReference>
<organism evidence="3 4">
    <name type="scientific">Ekhidna lutea</name>
    <dbReference type="NCBI Taxonomy" id="447679"/>
    <lineage>
        <taxon>Bacteria</taxon>
        <taxon>Pseudomonadati</taxon>
        <taxon>Bacteroidota</taxon>
        <taxon>Cytophagia</taxon>
        <taxon>Cytophagales</taxon>
        <taxon>Reichenbachiellaceae</taxon>
        <taxon>Ekhidna</taxon>
    </lineage>
</organism>
<feature type="signal peptide" evidence="1">
    <location>
        <begin position="1"/>
        <end position="18"/>
    </location>
</feature>
<reference evidence="3 4" key="1">
    <citation type="submission" date="2017-06" db="EMBL/GenBank/DDBJ databases">
        <authorList>
            <person name="Kim H.J."/>
            <person name="Triplett B.A."/>
        </authorList>
    </citation>
    <scope>NUCLEOTIDE SEQUENCE [LARGE SCALE GENOMIC DNA]</scope>
    <source>
        <strain evidence="3 4">DSM 19307</strain>
    </source>
</reference>
<dbReference type="Pfam" id="PF00188">
    <property type="entry name" value="CAP"/>
    <property type="match status" value="1"/>
</dbReference>
<dbReference type="FunFam" id="3.40.33.10:FF:000004">
    <property type="entry name" value="CAP, cysteine-rich secretory protein, antigen 5"/>
    <property type="match status" value="1"/>
</dbReference>
<proteinExistence type="predicted"/>
<dbReference type="SMART" id="SM00198">
    <property type="entry name" value="SCP"/>
    <property type="match status" value="1"/>
</dbReference>
<dbReference type="SUPFAM" id="SSF55797">
    <property type="entry name" value="PR-1-like"/>
    <property type="match status" value="1"/>
</dbReference>
<dbReference type="AlphaFoldDB" id="A0A239J496"/>
<feature type="chain" id="PRO_5012195971" evidence="1">
    <location>
        <begin position="19"/>
        <end position="165"/>
    </location>
</feature>
<protein>
    <submittedName>
        <fullName evidence="3">Cysteine-rich secretory protein family protein</fullName>
    </submittedName>
</protein>
<dbReference type="Proteomes" id="UP000198393">
    <property type="component" value="Unassembled WGS sequence"/>
</dbReference>
<dbReference type="PANTHER" id="PTHR10334">
    <property type="entry name" value="CYSTEINE-RICH SECRETORY PROTEIN-RELATED"/>
    <property type="match status" value="1"/>
</dbReference>
<evidence type="ECO:0000313" key="3">
    <source>
        <dbReference type="EMBL" id="SNS99474.1"/>
    </source>
</evidence>
<dbReference type="InterPro" id="IPR018244">
    <property type="entry name" value="Allrgn_V5/Tpx1_CS"/>
</dbReference>
<dbReference type="EMBL" id="FZPD01000003">
    <property type="protein sequence ID" value="SNS99474.1"/>
    <property type="molecule type" value="Genomic_DNA"/>
</dbReference>
<keyword evidence="1" id="KW-0732">Signal</keyword>
<dbReference type="InterPro" id="IPR014044">
    <property type="entry name" value="CAP_dom"/>
</dbReference>
<dbReference type="GO" id="GO:0005576">
    <property type="term" value="C:extracellular region"/>
    <property type="evidence" value="ECO:0007669"/>
    <property type="project" value="InterPro"/>
</dbReference>
<name>A0A239J496_EKHLU</name>
<keyword evidence="4" id="KW-1185">Reference proteome</keyword>
<dbReference type="InterPro" id="IPR001283">
    <property type="entry name" value="CRISP-related"/>
</dbReference>
<evidence type="ECO:0000259" key="2">
    <source>
        <dbReference type="SMART" id="SM00198"/>
    </source>
</evidence>
<dbReference type="PRINTS" id="PR00837">
    <property type="entry name" value="V5TPXLIKE"/>
</dbReference>
<dbReference type="RefSeq" id="WP_089356653.1">
    <property type="nucleotide sequence ID" value="NZ_FZPD01000003.1"/>
</dbReference>
<evidence type="ECO:0000313" key="4">
    <source>
        <dbReference type="Proteomes" id="UP000198393"/>
    </source>
</evidence>
<dbReference type="OrthoDB" id="9794228at2"/>
<accession>A0A239J496</accession>
<evidence type="ECO:0000256" key="1">
    <source>
        <dbReference type="SAM" id="SignalP"/>
    </source>
</evidence>
<gene>
    <name evidence="3" type="ORF">SAMN05421640_1931</name>
</gene>
<feature type="domain" description="SCP" evidence="2">
    <location>
        <begin position="27"/>
        <end position="161"/>
    </location>
</feature>
<dbReference type="InterPro" id="IPR035940">
    <property type="entry name" value="CAP_sf"/>
</dbReference>
<sequence>MKTIIVILSLFWLVPNSAKYQTALSAEEKQMILDRHNYWRADVGVMEKLEWSDEMAELAADWAKKLKRKNCGWEHRPDNKYGENLFKGTAGAFDAAYVVDAWASEKADYNYNRNKCKPGKMCGHYTQMVWQTTRKVGCAKIECDGMDIWVCNYDPPGNWVGEKPY</sequence>
<dbReference type="Gene3D" id="3.40.33.10">
    <property type="entry name" value="CAP"/>
    <property type="match status" value="1"/>
</dbReference>